<keyword evidence="1" id="KW-1133">Transmembrane helix</keyword>
<reference evidence="2 5" key="2">
    <citation type="journal article" date="2023" name="Int. J. Syst. Evol. Microbiol.">
        <title>The observation of taxonomic boundaries for the 16SrII and 16SrXXV phytoplasmas using genome-based delimitation.</title>
        <authorList>
            <person name="Rodrigues Jardim B."/>
            <person name="Tran-Nguyen L.T.T."/>
            <person name="Gambley C."/>
            <person name="Al-Sadi A.M."/>
            <person name="Al-Subhi A.M."/>
            <person name="Foissac X."/>
            <person name="Salar P."/>
            <person name="Cai H."/>
            <person name="Yang J.Y."/>
            <person name="Davis R."/>
            <person name="Jones L."/>
            <person name="Rodoni B."/>
            <person name="Constable F.E."/>
        </authorList>
    </citation>
    <scope>NUCLEOTIDE SEQUENCE [LARGE SCALE GENOMIC DNA]</scope>
    <source>
        <strain evidence="2">BAWM-OMN-P75</strain>
    </source>
</reference>
<dbReference type="EMBL" id="JAOSJG010000003">
    <property type="protein sequence ID" value="MEK0308970.1"/>
    <property type="molecule type" value="Genomic_DNA"/>
</dbReference>
<dbReference type="AlphaFoldDB" id="A0A1S9LYN6"/>
<evidence type="ECO:0000313" key="2">
    <source>
        <dbReference type="EMBL" id="MEK0308970.1"/>
    </source>
</evidence>
<dbReference type="STRING" id="180978.B2G44_02000"/>
<keyword evidence="1" id="KW-0472">Membrane</keyword>
<keyword evidence="5" id="KW-1185">Reference proteome</keyword>
<evidence type="ECO:0000313" key="3">
    <source>
        <dbReference type="EMBL" id="OOP58150.1"/>
    </source>
</evidence>
<feature type="transmembrane region" description="Helical" evidence="1">
    <location>
        <begin position="128"/>
        <end position="147"/>
    </location>
</feature>
<dbReference type="Proteomes" id="UP000189722">
    <property type="component" value="Unassembled WGS sequence"/>
</dbReference>
<feature type="transmembrane region" description="Helical" evidence="1">
    <location>
        <begin position="41"/>
        <end position="63"/>
    </location>
</feature>
<comment type="caution">
    <text evidence="3">The sequence shown here is derived from an EMBL/GenBank/DDBJ whole genome shotgun (WGS) entry which is preliminary data.</text>
</comment>
<sequence>MIKRDKNFILTNIINVSKTQIKNNYFTNDYSNRLGIVIKTLFLLMISLCSGLSYFYFLSIFSLPIQLNLSFVSVLTAFGISLGLVFYSGFFKYKSLKTVSILYSLFQGIFMGSFFSVVNINYSGLLSILSFALICVCVLFVFMNLLYSLGVVKVNYKLKFFLFILIIFLMFFESINVFIQSSFLGFIISIISIFIGSLELSRNFAAVECLIKKRLDKKYEWALAFSFHIILINLFLDFVILLLRFIDYQENKR</sequence>
<dbReference type="PANTHER" id="PTHR41282">
    <property type="entry name" value="CONSERVED TRANSMEMBRANE PROTEIN-RELATED"/>
    <property type="match status" value="1"/>
</dbReference>
<dbReference type="Proteomes" id="UP001383392">
    <property type="component" value="Unassembled WGS sequence"/>
</dbReference>
<dbReference type="OrthoDB" id="116480at2"/>
<feature type="transmembrane region" description="Helical" evidence="1">
    <location>
        <begin position="102"/>
        <end position="122"/>
    </location>
</feature>
<dbReference type="RefSeq" id="WP_078123161.1">
    <property type="nucleotide sequence ID" value="NZ_JAOSJG010000003.1"/>
</dbReference>
<name>A0A1S9LYN6_9MOLU</name>
<gene>
    <name evidence="3" type="ORF">B2G44_02000</name>
    <name evidence="2" type="ORF">OC712_00490</name>
</gene>
<dbReference type="PANTHER" id="PTHR41282:SF1">
    <property type="entry name" value="CONSERVED TRANSMEMBRANE PROTEIN-RELATED"/>
    <property type="match status" value="1"/>
</dbReference>
<proteinExistence type="predicted"/>
<accession>A0A1S9LYN6</accession>
<feature type="transmembrane region" description="Helical" evidence="1">
    <location>
        <begin position="69"/>
        <end position="90"/>
    </location>
</feature>
<feature type="transmembrane region" description="Helical" evidence="1">
    <location>
        <begin position="154"/>
        <end position="172"/>
    </location>
</feature>
<dbReference type="InterPro" id="IPR010539">
    <property type="entry name" value="BaxI_1-like"/>
</dbReference>
<feature type="transmembrane region" description="Helical" evidence="1">
    <location>
        <begin position="221"/>
        <end position="246"/>
    </location>
</feature>
<dbReference type="Pfam" id="PF12811">
    <property type="entry name" value="BaxI_1"/>
    <property type="match status" value="1"/>
</dbReference>
<evidence type="ECO:0000313" key="4">
    <source>
        <dbReference type="Proteomes" id="UP000189722"/>
    </source>
</evidence>
<keyword evidence="1" id="KW-0812">Transmembrane</keyword>
<dbReference type="EMBL" id="MWKN01000086">
    <property type="protein sequence ID" value="OOP58150.1"/>
    <property type="molecule type" value="Genomic_DNA"/>
</dbReference>
<evidence type="ECO:0000256" key="1">
    <source>
        <dbReference type="SAM" id="Phobius"/>
    </source>
</evidence>
<evidence type="ECO:0000313" key="5">
    <source>
        <dbReference type="Proteomes" id="UP001383392"/>
    </source>
</evidence>
<organism evidence="3 4">
    <name type="scientific">Candidatus Phytoplasma citri</name>
    <dbReference type="NCBI Taxonomy" id="180978"/>
    <lineage>
        <taxon>Bacteria</taxon>
        <taxon>Bacillati</taxon>
        <taxon>Mycoplasmatota</taxon>
        <taxon>Mollicutes</taxon>
        <taxon>Acholeplasmatales</taxon>
        <taxon>Acholeplasmataceae</taxon>
        <taxon>Candidatus Phytoplasma</taxon>
        <taxon>16SrII (Peanut WB group)</taxon>
    </lineage>
</organism>
<protein>
    <submittedName>
        <fullName evidence="2">Bax inhibitor-1/YccA family protein</fullName>
    </submittedName>
</protein>
<feature type="transmembrane region" description="Helical" evidence="1">
    <location>
        <begin position="178"/>
        <end position="200"/>
    </location>
</feature>
<reference evidence="3 4" key="1">
    <citation type="submission" date="2017-02" db="EMBL/GenBank/DDBJ databases">
        <title>A draft genome of 'Candidatus Phytoplasma aurantifolia' the agent of the witches-broom disease of lime.</title>
        <authorList>
            <person name="Foissac X."/>
            <person name="Carle P."/>
        </authorList>
    </citation>
    <scope>NUCLEOTIDE SEQUENCE [LARGE SCALE GENOMIC DNA]</scope>
    <source>
        <strain evidence="3 4">WBDL</strain>
    </source>
</reference>